<gene>
    <name evidence="3" type="ORF">RJT34_09688</name>
</gene>
<accession>A0AAN9K761</accession>
<dbReference type="Proteomes" id="UP001359559">
    <property type="component" value="Unassembled WGS sequence"/>
</dbReference>
<protein>
    <submittedName>
        <fullName evidence="3">Uncharacterized protein</fullName>
    </submittedName>
</protein>
<evidence type="ECO:0000313" key="3">
    <source>
        <dbReference type="EMBL" id="KAK7311498.1"/>
    </source>
</evidence>
<sequence length="74" mass="8217">MSGYWRNHFLFLSLLALVVLSEGSRLPKDYWEQMLPKKLPSPSSSPSRGTNSVFATSSTTFQTNHTLPSSDGKV</sequence>
<dbReference type="EMBL" id="JAYKXN010000002">
    <property type="protein sequence ID" value="KAK7311498.1"/>
    <property type="molecule type" value="Genomic_DNA"/>
</dbReference>
<feature type="chain" id="PRO_5042919723" evidence="2">
    <location>
        <begin position="24"/>
        <end position="74"/>
    </location>
</feature>
<name>A0AAN9K761_CLITE</name>
<organism evidence="3 4">
    <name type="scientific">Clitoria ternatea</name>
    <name type="common">Butterfly pea</name>
    <dbReference type="NCBI Taxonomy" id="43366"/>
    <lineage>
        <taxon>Eukaryota</taxon>
        <taxon>Viridiplantae</taxon>
        <taxon>Streptophyta</taxon>
        <taxon>Embryophyta</taxon>
        <taxon>Tracheophyta</taxon>
        <taxon>Spermatophyta</taxon>
        <taxon>Magnoliopsida</taxon>
        <taxon>eudicotyledons</taxon>
        <taxon>Gunneridae</taxon>
        <taxon>Pentapetalae</taxon>
        <taxon>rosids</taxon>
        <taxon>fabids</taxon>
        <taxon>Fabales</taxon>
        <taxon>Fabaceae</taxon>
        <taxon>Papilionoideae</taxon>
        <taxon>50 kb inversion clade</taxon>
        <taxon>NPAAA clade</taxon>
        <taxon>indigoferoid/millettioid clade</taxon>
        <taxon>Phaseoleae</taxon>
        <taxon>Clitoria</taxon>
    </lineage>
</organism>
<keyword evidence="4" id="KW-1185">Reference proteome</keyword>
<reference evidence="3 4" key="1">
    <citation type="submission" date="2024-01" db="EMBL/GenBank/DDBJ databases">
        <title>The genomes of 5 underutilized Papilionoideae crops provide insights into root nodulation and disease resistance.</title>
        <authorList>
            <person name="Yuan L."/>
        </authorList>
    </citation>
    <scope>NUCLEOTIDE SEQUENCE [LARGE SCALE GENOMIC DNA]</scope>
    <source>
        <strain evidence="3">LY-2023</strain>
        <tissue evidence="3">Leaf</tissue>
    </source>
</reference>
<keyword evidence="2" id="KW-0732">Signal</keyword>
<feature type="compositionally biased region" description="Polar residues" evidence="1">
    <location>
        <begin position="48"/>
        <end position="74"/>
    </location>
</feature>
<evidence type="ECO:0000313" key="4">
    <source>
        <dbReference type="Proteomes" id="UP001359559"/>
    </source>
</evidence>
<proteinExistence type="predicted"/>
<dbReference type="AlphaFoldDB" id="A0AAN9K761"/>
<feature type="region of interest" description="Disordered" evidence="1">
    <location>
        <begin position="37"/>
        <end position="74"/>
    </location>
</feature>
<comment type="caution">
    <text evidence="3">The sequence shown here is derived from an EMBL/GenBank/DDBJ whole genome shotgun (WGS) entry which is preliminary data.</text>
</comment>
<evidence type="ECO:0000256" key="2">
    <source>
        <dbReference type="SAM" id="SignalP"/>
    </source>
</evidence>
<feature type="compositionally biased region" description="Low complexity" evidence="1">
    <location>
        <begin position="37"/>
        <end position="47"/>
    </location>
</feature>
<evidence type="ECO:0000256" key="1">
    <source>
        <dbReference type="SAM" id="MobiDB-lite"/>
    </source>
</evidence>
<feature type="signal peptide" evidence="2">
    <location>
        <begin position="1"/>
        <end position="23"/>
    </location>
</feature>